<evidence type="ECO:0000313" key="6">
    <source>
        <dbReference type="Proteomes" id="UP001150569"/>
    </source>
</evidence>
<keyword evidence="6" id="KW-1185">Reference proteome</keyword>
<accession>A0A9W8ACI7</accession>
<feature type="region of interest" description="Disordered" evidence="3">
    <location>
        <begin position="1"/>
        <end position="94"/>
    </location>
</feature>
<reference evidence="5" key="1">
    <citation type="submission" date="2022-07" db="EMBL/GenBank/DDBJ databases">
        <title>Phylogenomic reconstructions and comparative analyses of Kickxellomycotina fungi.</title>
        <authorList>
            <person name="Reynolds N.K."/>
            <person name="Stajich J.E."/>
            <person name="Barry K."/>
            <person name="Grigoriev I.V."/>
            <person name="Crous P."/>
            <person name="Smith M.E."/>
        </authorList>
    </citation>
    <scope>NUCLEOTIDE SEQUENCE</scope>
    <source>
        <strain evidence="5">RSA 861</strain>
    </source>
</reference>
<comment type="caution">
    <text evidence="5">The sequence shown here is derived from an EMBL/GenBank/DDBJ whole genome shotgun (WGS) entry which is preliminary data.</text>
</comment>
<feature type="compositionally biased region" description="Low complexity" evidence="3">
    <location>
        <begin position="69"/>
        <end position="80"/>
    </location>
</feature>
<feature type="domain" description="RRM" evidence="4">
    <location>
        <begin position="107"/>
        <end position="184"/>
    </location>
</feature>
<dbReference type="SUPFAM" id="SSF54928">
    <property type="entry name" value="RNA-binding domain, RBD"/>
    <property type="match status" value="1"/>
</dbReference>
<dbReference type="Proteomes" id="UP001150569">
    <property type="component" value="Unassembled WGS sequence"/>
</dbReference>
<organism evidence="5 6">
    <name type="scientific">Tieghemiomyces parasiticus</name>
    <dbReference type="NCBI Taxonomy" id="78921"/>
    <lineage>
        <taxon>Eukaryota</taxon>
        <taxon>Fungi</taxon>
        <taxon>Fungi incertae sedis</taxon>
        <taxon>Zoopagomycota</taxon>
        <taxon>Kickxellomycotina</taxon>
        <taxon>Dimargaritomycetes</taxon>
        <taxon>Dimargaritales</taxon>
        <taxon>Dimargaritaceae</taxon>
        <taxon>Tieghemiomyces</taxon>
    </lineage>
</organism>
<evidence type="ECO:0000313" key="5">
    <source>
        <dbReference type="EMBL" id="KAJ1926399.1"/>
    </source>
</evidence>
<dbReference type="InterPro" id="IPR035979">
    <property type="entry name" value="RBD_domain_sf"/>
</dbReference>
<protein>
    <recommendedName>
        <fullName evidence="4">RRM domain-containing protein</fullName>
    </recommendedName>
</protein>
<dbReference type="OrthoDB" id="6159137at2759"/>
<dbReference type="Gene3D" id="3.30.70.330">
    <property type="match status" value="1"/>
</dbReference>
<dbReference type="PROSITE" id="PS50102">
    <property type="entry name" value="RRM"/>
    <property type="match status" value="1"/>
</dbReference>
<dbReference type="GO" id="GO:0005634">
    <property type="term" value="C:nucleus"/>
    <property type="evidence" value="ECO:0007669"/>
    <property type="project" value="TreeGrafter"/>
</dbReference>
<evidence type="ECO:0000256" key="3">
    <source>
        <dbReference type="SAM" id="MobiDB-lite"/>
    </source>
</evidence>
<gene>
    <name evidence="5" type="ORF">IWQ60_003843</name>
</gene>
<dbReference type="SMART" id="SM00360">
    <property type="entry name" value="RRM"/>
    <property type="match status" value="1"/>
</dbReference>
<dbReference type="InterPro" id="IPR000504">
    <property type="entry name" value="RRM_dom"/>
</dbReference>
<name>A0A9W8ACI7_9FUNG</name>
<dbReference type="PANTHER" id="PTHR19965">
    <property type="entry name" value="RNA AND EXPORT FACTOR BINDING PROTEIN"/>
    <property type="match status" value="1"/>
</dbReference>
<dbReference type="PANTHER" id="PTHR19965:SF35">
    <property type="entry name" value="RNA ANNEALING PROTEIN YRA1"/>
    <property type="match status" value="1"/>
</dbReference>
<evidence type="ECO:0000256" key="1">
    <source>
        <dbReference type="ARBA" id="ARBA00022884"/>
    </source>
</evidence>
<dbReference type="InterPro" id="IPR051229">
    <property type="entry name" value="ALYREF_mRNA_export"/>
</dbReference>
<proteinExistence type="predicted"/>
<dbReference type="Pfam" id="PF00076">
    <property type="entry name" value="RRM_1"/>
    <property type="match status" value="1"/>
</dbReference>
<feature type="compositionally biased region" description="Basic residues" evidence="3">
    <location>
        <begin position="20"/>
        <end position="34"/>
    </location>
</feature>
<dbReference type="EMBL" id="JANBPT010000172">
    <property type="protein sequence ID" value="KAJ1926399.1"/>
    <property type="molecule type" value="Genomic_DNA"/>
</dbReference>
<dbReference type="GO" id="GO:0003729">
    <property type="term" value="F:mRNA binding"/>
    <property type="evidence" value="ECO:0007669"/>
    <property type="project" value="TreeGrafter"/>
</dbReference>
<keyword evidence="1 2" id="KW-0694">RNA-binding</keyword>
<dbReference type="CDD" id="cd00590">
    <property type="entry name" value="RRM_SF"/>
    <property type="match status" value="1"/>
</dbReference>
<evidence type="ECO:0000259" key="4">
    <source>
        <dbReference type="PROSITE" id="PS50102"/>
    </source>
</evidence>
<dbReference type="AlphaFoldDB" id="A0A9W8ACI7"/>
<sequence>MASNLDMDLDDIVKQTPREKNRKSRKASGSRSAKRPSGDSATADMIIDKMTSPAGKPRARRSGGGSGAAAGRVAKSGGSSERQRSGITARAAQTVVGSSGSSPVVEQTIRIANLDPAASTEDLRTSFRRFGRIVKCSLIYGKDGRPSGDAEITYGKWGSANRAVNVMNGIVADGRKLGVRMLTASSDVTVAGASRSVQSTATRKTVTPGSKSRQVKPTTFKVIL</sequence>
<dbReference type="InterPro" id="IPR012677">
    <property type="entry name" value="Nucleotide-bd_a/b_plait_sf"/>
</dbReference>
<evidence type="ECO:0000256" key="2">
    <source>
        <dbReference type="PROSITE-ProRule" id="PRU00176"/>
    </source>
</evidence>